<dbReference type="InterPro" id="IPR013785">
    <property type="entry name" value="Aldolase_TIM"/>
</dbReference>
<feature type="domain" description="FMN hydroxy acid dehydrogenase" evidence="5">
    <location>
        <begin position="28"/>
        <end position="429"/>
    </location>
</feature>
<keyword evidence="4" id="KW-1133">Transmembrane helix</keyword>
<dbReference type="Pfam" id="PF01070">
    <property type="entry name" value="FMN_dh"/>
    <property type="match status" value="1"/>
</dbReference>
<evidence type="ECO:0000259" key="5">
    <source>
        <dbReference type="PROSITE" id="PS51349"/>
    </source>
</evidence>
<evidence type="ECO:0000313" key="7">
    <source>
        <dbReference type="Proteomes" id="UP000518752"/>
    </source>
</evidence>
<name>A0A8H5H4U5_9AGAR</name>
<dbReference type="InterPro" id="IPR008259">
    <property type="entry name" value="FMN_hydac_DH_AS"/>
</dbReference>
<dbReference type="PANTHER" id="PTHR10578">
    <property type="entry name" value="S -2-HYDROXY-ACID OXIDASE-RELATED"/>
    <property type="match status" value="1"/>
</dbReference>
<dbReference type="PROSITE" id="PS00557">
    <property type="entry name" value="FMN_HYDROXY_ACID_DH_1"/>
    <property type="match status" value="1"/>
</dbReference>
<reference evidence="6 7" key="1">
    <citation type="journal article" date="2020" name="ISME J.">
        <title>Uncovering the hidden diversity of litter-decomposition mechanisms in mushroom-forming fungi.</title>
        <authorList>
            <person name="Floudas D."/>
            <person name="Bentzer J."/>
            <person name="Ahren D."/>
            <person name="Johansson T."/>
            <person name="Persson P."/>
            <person name="Tunlid A."/>
        </authorList>
    </citation>
    <scope>NUCLEOTIDE SEQUENCE [LARGE SCALE GENOMIC DNA]</scope>
    <source>
        <strain evidence="6 7">CBS 406.79</strain>
    </source>
</reference>
<dbReference type="EMBL" id="JAACJN010000087">
    <property type="protein sequence ID" value="KAF5376818.1"/>
    <property type="molecule type" value="Genomic_DNA"/>
</dbReference>
<evidence type="ECO:0000256" key="4">
    <source>
        <dbReference type="SAM" id="Phobius"/>
    </source>
</evidence>
<comment type="cofactor">
    <cofactor evidence="1">
        <name>FMN</name>
        <dbReference type="ChEBI" id="CHEBI:58210"/>
    </cofactor>
</comment>
<keyword evidence="4" id="KW-0472">Membrane</keyword>
<evidence type="ECO:0000256" key="1">
    <source>
        <dbReference type="ARBA" id="ARBA00001917"/>
    </source>
</evidence>
<accession>A0A8H5H4U5</accession>
<dbReference type="PROSITE" id="PS51349">
    <property type="entry name" value="FMN_HYDROXY_ACID_DH_2"/>
    <property type="match status" value="1"/>
</dbReference>
<evidence type="ECO:0000256" key="3">
    <source>
        <dbReference type="SAM" id="MobiDB-lite"/>
    </source>
</evidence>
<dbReference type="PANTHER" id="PTHR10578:SF143">
    <property type="entry name" value="FMN-DEPENDENT ALPHA-HYDROXY ACID DEHYDROGENASE PB1A11.03"/>
    <property type="match status" value="1"/>
</dbReference>
<feature type="region of interest" description="Disordered" evidence="3">
    <location>
        <begin position="547"/>
        <end position="566"/>
    </location>
</feature>
<keyword evidence="4" id="KW-0812">Transmembrane</keyword>
<keyword evidence="7" id="KW-1185">Reference proteome</keyword>
<organism evidence="6 7">
    <name type="scientific">Collybiopsis confluens</name>
    <dbReference type="NCBI Taxonomy" id="2823264"/>
    <lineage>
        <taxon>Eukaryota</taxon>
        <taxon>Fungi</taxon>
        <taxon>Dikarya</taxon>
        <taxon>Basidiomycota</taxon>
        <taxon>Agaricomycotina</taxon>
        <taxon>Agaricomycetes</taxon>
        <taxon>Agaricomycetidae</taxon>
        <taxon>Agaricales</taxon>
        <taxon>Marasmiineae</taxon>
        <taxon>Omphalotaceae</taxon>
        <taxon>Collybiopsis</taxon>
    </lineage>
</organism>
<dbReference type="InterPro" id="IPR000262">
    <property type="entry name" value="FMN-dep_DH"/>
</dbReference>
<evidence type="ECO:0000256" key="2">
    <source>
        <dbReference type="ARBA" id="ARBA00023002"/>
    </source>
</evidence>
<sequence length="566" mass="61008">MSGNSEVPLPQWGVYMREVYLAGNGPQPLGTVVFEEIEKKAIEKLKHSPGAFLYSGGSAGTWSTYTGNTIAMNKFRIIPRMLVPCNNRDLRVTLFGVTYPSPILLGPVGVQGIFTEEGEIAPARAAAKLGIPFIMSSAATRSIEQVAEASGNGPRWYQLYWPSHLDVTLSILKRAKENGFTALVLTLDTMFIGWRPHDLETSYLPFGHGFGTQVGSSDPAFMARLGKKPNQNIPEFPYDAVAKQKLLVEGDPKAKESAQLGYGWLQEAAFGDYRAWEDLKPLQENWDGPLILKGIQHVEDAEKAVDVGVDGIIVSNHGGRQLDGAIPSIYALESIMKSEKVKAAQKSGKFTVMFDSGIRTGPDVIKAMALGAQAVLLGRPWVYAAAVAGQAGIEQMIKIINADLDISLAQAGLKGVADVVGRSDILTKASSAAGLPSSLTMWIFFVFGYLSLPSHCASLPMQARDMSQGSDTPVNHQVVTAIIVALFICVPAVIAFIWISCRRTPAAARTRPGNVHQSEIRTWTGSASASNATLPLYELGPKPPEYPPAPPAYEIPTTPLPAHVRT</sequence>
<dbReference type="Proteomes" id="UP000518752">
    <property type="component" value="Unassembled WGS sequence"/>
</dbReference>
<dbReference type="OrthoDB" id="25826at2759"/>
<gene>
    <name evidence="6" type="ORF">D9757_008904</name>
</gene>
<dbReference type="GO" id="GO:0016491">
    <property type="term" value="F:oxidoreductase activity"/>
    <property type="evidence" value="ECO:0007669"/>
    <property type="project" value="UniProtKB-KW"/>
</dbReference>
<keyword evidence="2" id="KW-0560">Oxidoreductase</keyword>
<dbReference type="SUPFAM" id="SSF51395">
    <property type="entry name" value="FMN-linked oxidoreductases"/>
    <property type="match status" value="1"/>
</dbReference>
<comment type="caution">
    <text evidence="6">The sequence shown here is derived from an EMBL/GenBank/DDBJ whole genome shotgun (WGS) entry which is preliminary data.</text>
</comment>
<dbReference type="InterPro" id="IPR037396">
    <property type="entry name" value="FMN_HAD"/>
</dbReference>
<proteinExistence type="predicted"/>
<feature type="transmembrane region" description="Helical" evidence="4">
    <location>
        <begin position="478"/>
        <end position="499"/>
    </location>
</feature>
<evidence type="ECO:0000313" key="6">
    <source>
        <dbReference type="EMBL" id="KAF5376818.1"/>
    </source>
</evidence>
<dbReference type="AlphaFoldDB" id="A0A8H5H4U5"/>
<dbReference type="Gene3D" id="3.20.20.70">
    <property type="entry name" value="Aldolase class I"/>
    <property type="match status" value="1"/>
</dbReference>
<protein>
    <recommendedName>
        <fullName evidence="5">FMN hydroxy acid dehydrogenase domain-containing protein</fullName>
    </recommendedName>
</protein>